<sequence>MTRMRLLCTVLLACLLLTSCSQSESSVQHAAGWEATGEIELSGILGETGEEFTTTWVGLEEKIAISNNPFYAGEQQKYMWLLWGEKEELVHKDFTVTATSEEGEEMTLVESRLGGENWGATASFPSSIALPSAGLWKLDAYVDGSLFSTIVVPVTEK</sequence>
<dbReference type="InterPro" id="IPR032366">
    <property type="entry name" value="DUF4871"/>
</dbReference>
<dbReference type="Proteomes" id="UP000677918">
    <property type="component" value="Unassembled WGS sequence"/>
</dbReference>
<evidence type="ECO:0000313" key="3">
    <source>
        <dbReference type="Proteomes" id="UP000677918"/>
    </source>
</evidence>
<reference evidence="2" key="1">
    <citation type="submission" date="2021-04" db="EMBL/GenBank/DDBJ databases">
        <title>Draft genome sequence of Xylanibacillus composti strain K13.</title>
        <authorList>
            <person name="Uke A."/>
            <person name="Chhe C."/>
            <person name="Baramee S."/>
            <person name="Kosugi A."/>
        </authorList>
    </citation>
    <scope>NUCLEOTIDE SEQUENCE</scope>
    <source>
        <strain evidence="2">K13</strain>
    </source>
</reference>
<feature type="chain" id="PRO_5039082159" description="DUF4871 domain-containing protein" evidence="1">
    <location>
        <begin position="24"/>
        <end position="157"/>
    </location>
</feature>
<evidence type="ECO:0008006" key="4">
    <source>
        <dbReference type="Google" id="ProtNLM"/>
    </source>
</evidence>
<proteinExistence type="predicted"/>
<dbReference type="AlphaFoldDB" id="A0A8J4H7I7"/>
<dbReference type="Gene3D" id="2.60.40.3830">
    <property type="match status" value="1"/>
</dbReference>
<keyword evidence="3" id="KW-1185">Reference proteome</keyword>
<gene>
    <name evidence="2" type="ORF">XYCOK13_40000</name>
</gene>
<feature type="signal peptide" evidence="1">
    <location>
        <begin position="1"/>
        <end position="23"/>
    </location>
</feature>
<dbReference type="RefSeq" id="WP_213413975.1">
    <property type="nucleotide sequence ID" value="NZ_BOVK01000072.1"/>
</dbReference>
<evidence type="ECO:0000313" key="2">
    <source>
        <dbReference type="EMBL" id="GIQ71176.1"/>
    </source>
</evidence>
<protein>
    <recommendedName>
        <fullName evidence="4">DUF4871 domain-containing protein</fullName>
    </recommendedName>
</protein>
<accession>A0A8J4H7I7</accession>
<dbReference type="EMBL" id="BOVK01000072">
    <property type="protein sequence ID" value="GIQ71176.1"/>
    <property type="molecule type" value="Genomic_DNA"/>
</dbReference>
<keyword evidence="1" id="KW-0732">Signal</keyword>
<dbReference type="Pfam" id="PF16167">
    <property type="entry name" value="DUF4871"/>
    <property type="match status" value="1"/>
</dbReference>
<organism evidence="2 3">
    <name type="scientific">Xylanibacillus composti</name>
    <dbReference type="NCBI Taxonomy" id="1572762"/>
    <lineage>
        <taxon>Bacteria</taxon>
        <taxon>Bacillati</taxon>
        <taxon>Bacillota</taxon>
        <taxon>Bacilli</taxon>
        <taxon>Bacillales</taxon>
        <taxon>Paenibacillaceae</taxon>
        <taxon>Xylanibacillus</taxon>
    </lineage>
</organism>
<dbReference type="PROSITE" id="PS51257">
    <property type="entry name" value="PROKAR_LIPOPROTEIN"/>
    <property type="match status" value="1"/>
</dbReference>
<evidence type="ECO:0000256" key="1">
    <source>
        <dbReference type="SAM" id="SignalP"/>
    </source>
</evidence>
<comment type="caution">
    <text evidence="2">The sequence shown here is derived from an EMBL/GenBank/DDBJ whole genome shotgun (WGS) entry which is preliminary data.</text>
</comment>
<name>A0A8J4H7I7_9BACL</name>